<name>A0ABU6XAA4_9FABA</name>
<sequence length="181" mass="21275">MRRHGMRWEEGFEREKHGEFASGVWRFNSGLGVRDWRWKQQTFMSKEIHTVLVDHLPSGVSERELYKEFGKDGYISDIFISRKMRPGTTNKFAFIKYNSHVRATKSIVRMNGKDWGGELLHVTSSKEARNAKHRAYFHNMGVVVKEPEQDVVGKEDKGTHSRADSYTRRKEIEAIWSEEQR</sequence>
<keyword evidence="1" id="KW-0694">RNA-binding</keyword>
<organism evidence="3 4">
    <name type="scientific">Stylosanthes scabra</name>
    <dbReference type="NCBI Taxonomy" id="79078"/>
    <lineage>
        <taxon>Eukaryota</taxon>
        <taxon>Viridiplantae</taxon>
        <taxon>Streptophyta</taxon>
        <taxon>Embryophyta</taxon>
        <taxon>Tracheophyta</taxon>
        <taxon>Spermatophyta</taxon>
        <taxon>Magnoliopsida</taxon>
        <taxon>eudicotyledons</taxon>
        <taxon>Gunneridae</taxon>
        <taxon>Pentapetalae</taxon>
        <taxon>rosids</taxon>
        <taxon>fabids</taxon>
        <taxon>Fabales</taxon>
        <taxon>Fabaceae</taxon>
        <taxon>Papilionoideae</taxon>
        <taxon>50 kb inversion clade</taxon>
        <taxon>dalbergioids sensu lato</taxon>
        <taxon>Dalbergieae</taxon>
        <taxon>Pterocarpus clade</taxon>
        <taxon>Stylosanthes</taxon>
    </lineage>
</organism>
<dbReference type="Gene3D" id="3.30.70.330">
    <property type="match status" value="1"/>
</dbReference>
<evidence type="ECO:0000313" key="3">
    <source>
        <dbReference type="EMBL" id="MED6193523.1"/>
    </source>
</evidence>
<dbReference type="PROSITE" id="PS50102">
    <property type="entry name" value="RRM"/>
    <property type="match status" value="1"/>
</dbReference>
<dbReference type="EMBL" id="JASCZI010211513">
    <property type="protein sequence ID" value="MED6193523.1"/>
    <property type="molecule type" value="Genomic_DNA"/>
</dbReference>
<comment type="caution">
    <text evidence="3">The sequence shown here is derived from an EMBL/GenBank/DDBJ whole genome shotgun (WGS) entry which is preliminary data.</text>
</comment>
<accession>A0ABU6XAA4</accession>
<dbReference type="SUPFAM" id="SSF54928">
    <property type="entry name" value="RNA-binding domain, RBD"/>
    <property type="match status" value="1"/>
</dbReference>
<dbReference type="Proteomes" id="UP001341840">
    <property type="component" value="Unassembled WGS sequence"/>
</dbReference>
<evidence type="ECO:0000256" key="1">
    <source>
        <dbReference type="PROSITE-ProRule" id="PRU00176"/>
    </source>
</evidence>
<dbReference type="Pfam" id="PF00076">
    <property type="entry name" value="RRM_1"/>
    <property type="match status" value="1"/>
</dbReference>
<evidence type="ECO:0000259" key="2">
    <source>
        <dbReference type="PROSITE" id="PS50102"/>
    </source>
</evidence>
<dbReference type="InterPro" id="IPR000504">
    <property type="entry name" value="RRM_dom"/>
</dbReference>
<feature type="domain" description="RRM" evidence="2">
    <location>
        <begin position="49"/>
        <end position="127"/>
    </location>
</feature>
<proteinExistence type="predicted"/>
<evidence type="ECO:0000313" key="4">
    <source>
        <dbReference type="Proteomes" id="UP001341840"/>
    </source>
</evidence>
<protein>
    <recommendedName>
        <fullName evidence="2">RRM domain-containing protein</fullName>
    </recommendedName>
</protein>
<dbReference type="InterPro" id="IPR012677">
    <property type="entry name" value="Nucleotide-bd_a/b_plait_sf"/>
</dbReference>
<reference evidence="3 4" key="1">
    <citation type="journal article" date="2023" name="Plants (Basel)">
        <title>Bridging the Gap: Combining Genomics and Transcriptomics Approaches to Understand Stylosanthes scabra, an Orphan Legume from the Brazilian Caatinga.</title>
        <authorList>
            <person name="Ferreira-Neto J.R.C."/>
            <person name="da Silva M.D."/>
            <person name="Binneck E."/>
            <person name="de Melo N.F."/>
            <person name="da Silva R.H."/>
            <person name="de Melo A.L.T.M."/>
            <person name="Pandolfi V."/>
            <person name="Bustamante F.O."/>
            <person name="Brasileiro-Vidal A.C."/>
            <person name="Benko-Iseppon A.M."/>
        </authorList>
    </citation>
    <scope>NUCLEOTIDE SEQUENCE [LARGE SCALE GENOMIC DNA]</scope>
    <source>
        <tissue evidence="3">Leaves</tissue>
    </source>
</reference>
<dbReference type="InterPro" id="IPR035979">
    <property type="entry name" value="RBD_domain_sf"/>
</dbReference>
<gene>
    <name evidence="3" type="ORF">PIB30_020325</name>
</gene>
<keyword evidence="4" id="KW-1185">Reference proteome</keyword>
<dbReference type="SMART" id="SM00360">
    <property type="entry name" value="RRM"/>
    <property type="match status" value="1"/>
</dbReference>